<evidence type="ECO:0000256" key="1">
    <source>
        <dbReference type="ARBA" id="ARBA00004651"/>
    </source>
</evidence>
<evidence type="ECO:0000256" key="5">
    <source>
        <dbReference type="ARBA" id="ARBA00022692"/>
    </source>
</evidence>
<feature type="transmembrane region" description="Helical" evidence="8">
    <location>
        <begin position="128"/>
        <end position="154"/>
    </location>
</feature>
<evidence type="ECO:0000256" key="4">
    <source>
        <dbReference type="ARBA" id="ARBA00022679"/>
    </source>
</evidence>
<dbReference type="GO" id="GO:0016763">
    <property type="term" value="F:pentosyltransferase activity"/>
    <property type="evidence" value="ECO:0007669"/>
    <property type="project" value="TreeGrafter"/>
</dbReference>
<accession>A0A1F5Z9U5</accession>
<evidence type="ECO:0000313" key="10">
    <source>
        <dbReference type="Proteomes" id="UP000176854"/>
    </source>
</evidence>
<proteinExistence type="predicted"/>
<sequence>MRNKYSKWILVCSILFIGVLFRLWFIRLVPQPFLYDQDEYKIYALKMMQSPFYLASHSYRTYPYPLLMAAVYTIFGYPNHQALFVVQAVIDVISGLLVYLSLSVALGIPLVSWIGFLLYIINPFTSGYVGVGLSEVLGTFFVTATLFTGVLFVRNPSVIGGLMLGLAAGMAAETRNAAFIWALVPIVLAGWWVKVWKHKLKYTAVISGLILTMVYPLIVNWRDYREINVSNVDSFYAREFFNGAILRILPPFTYDYPREVKTMYWEYYSEFYPGRTREERRAMAAKYLRKGLEIVRSDPWDYIRWRFFKMWYVWQKENVFFYREPGFESHKMITYIGNYLLLCLAGAGMMFGWVVSKKRLWRYLLLTMIGSVGYATLAFSISHAEYRLTIPYYPMLFMAASVCVYTGLLLYKKFRK</sequence>
<comment type="caution">
    <text evidence="9">The sequence shown here is derived from an EMBL/GenBank/DDBJ whole genome shotgun (WGS) entry which is preliminary data.</text>
</comment>
<evidence type="ECO:0000313" key="9">
    <source>
        <dbReference type="EMBL" id="OGG09125.1"/>
    </source>
</evidence>
<gene>
    <name evidence="9" type="ORF">A2154_00105</name>
</gene>
<dbReference type="InterPro" id="IPR050297">
    <property type="entry name" value="LipidA_mod_glycosyltrf_83"/>
</dbReference>
<keyword evidence="3" id="KW-0328">Glycosyltransferase</keyword>
<dbReference type="Proteomes" id="UP000176854">
    <property type="component" value="Unassembled WGS sequence"/>
</dbReference>
<feature type="transmembrane region" description="Helical" evidence="8">
    <location>
        <begin position="200"/>
        <end position="218"/>
    </location>
</feature>
<organism evidence="9 10">
    <name type="scientific">Candidatus Gottesmanbacteria bacterium RBG_16_43_7</name>
    <dbReference type="NCBI Taxonomy" id="1798373"/>
    <lineage>
        <taxon>Bacteria</taxon>
        <taxon>Candidatus Gottesmaniibacteriota</taxon>
    </lineage>
</organism>
<dbReference type="PANTHER" id="PTHR33908:SF11">
    <property type="entry name" value="MEMBRANE PROTEIN"/>
    <property type="match status" value="1"/>
</dbReference>
<keyword evidence="5 8" id="KW-0812">Transmembrane</keyword>
<evidence type="ECO:0000256" key="2">
    <source>
        <dbReference type="ARBA" id="ARBA00022475"/>
    </source>
</evidence>
<feature type="transmembrane region" description="Helical" evidence="8">
    <location>
        <begin position="6"/>
        <end position="25"/>
    </location>
</feature>
<evidence type="ECO:0000256" key="3">
    <source>
        <dbReference type="ARBA" id="ARBA00022676"/>
    </source>
</evidence>
<dbReference type="EMBL" id="MFJC01000027">
    <property type="protein sequence ID" value="OGG09125.1"/>
    <property type="molecule type" value="Genomic_DNA"/>
</dbReference>
<evidence type="ECO:0008006" key="11">
    <source>
        <dbReference type="Google" id="ProtNLM"/>
    </source>
</evidence>
<keyword evidence="7 8" id="KW-0472">Membrane</keyword>
<dbReference type="PANTHER" id="PTHR33908">
    <property type="entry name" value="MANNOSYLTRANSFERASE YKCB-RELATED"/>
    <property type="match status" value="1"/>
</dbReference>
<keyword evidence="2" id="KW-1003">Cell membrane</keyword>
<comment type="subcellular location">
    <subcellularLocation>
        <location evidence="1">Cell membrane</location>
        <topology evidence="1">Multi-pass membrane protein</topology>
    </subcellularLocation>
</comment>
<feature type="transmembrane region" description="Helical" evidence="8">
    <location>
        <begin position="363"/>
        <end position="384"/>
    </location>
</feature>
<dbReference type="STRING" id="1798373.A2154_00105"/>
<evidence type="ECO:0000256" key="7">
    <source>
        <dbReference type="ARBA" id="ARBA00023136"/>
    </source>
</evidence>
<dbReference type="GO" id="GO:0005886">
    <property type="term" value="C:plasma membrane"/>
    <property type="evidence" value="ECO:0007669"/>
    <property type="project" value="UniProtKB-SubCell"/>
</dbReference>
<evidence type="ECO:0000256" key="8">
    <source>
        <dbReference type="SAM" id="Phobius"/>
    </source>
</evidence>
<feature type="transmembrane region" description="Helical" evidence="8">
    <location>
        <begin position="66"/>
        <end position="90"/>
    </location>
</feature>
<protein>
    <recommendedName>
        <fullName evidence="11">Glycosyltransferase RgtA/B/C/D-like domain-containing protein</fullName>
    </recommendedName>
</protein>
<feature type="transmembrane region" description="Helical" evidence="8">
    <location>
        <begin position="174"/>
        <end position="193"/>
    </location>
</feature>
<feature type="transmembrane region" description="Helical" evidence="8">
    <location>
        <begin position="390"/>
        <end position="411"/>
    </location>
</feature>
<feature type="transmembrane region" description="Helical" evidence="8">
    <location>
        <begin position="96"/>
        <end position="121"/>
    </location>
</feature>
<feature type="transmembrane region" description="Helical" evidence="8">
    <location>
        <begin position="332"/>
        <end position="356"/>
    </location>
</feature>
<keyword evidence="4" id="KW-0808">Transferase</keyword>
<name>A0A1F5Z9U5_9BACT</name>
<dbReference type="GO" id="GO:0009103">
    <property type="term" value="P:lipopolysaccharide biosynthetic process"/>
    <property type="evidence" value="ECO:0007669"/>
    <property type="project" value="UniProtKB-ARBA"/>
</dbReference>
<keyword evidence="6 8" id="KW-1133">Transmembrane helix</keyword>
<dbReference type="AlphaFoldDB" id="A0A1F5Z9U5"/>
<evidence type="ECO:0000256" key="6">
    <source>
        <dbReference type="ARBA" id="ARBA00022989"/>
    </source>
</evidence>
<reference evidence="9 10" key="1">
    <citation type="journal article" date="2016" name="Nat. Commun.">
        <title>Thousands of microbial genomes shed light on interconnected biogeochemical processes in an aquifer system.</title>
        <authorList>
            <person name="Anantharaman K."/>
            <person name="Brown C.T."/>
            <person name="Hug L.A."/>
            <person name="Sharon I."/>
            <person name="Castelle C.J."/>
            <person name="Probst A.J."/>
            <person name="Thomas B.C."/>
            <person name="Singh A."/>
            <person name="Wilkins M.J."/>
            <person name="Karaoz U."/>
            <person name="Brodie E.L."/>
            <person name="Williams K.H."/>
            <person name="Hubbard S.S."/>
            <person name="Banfield J.F."/>
        </authorList>
    </citation>
    <scope>NUCLEOTIDE SEQUENCE [LARGE SCALE GENOMIC DNA]</scope>
</reference>